<dbReference type="CDD" id="cd00075">
    <property type="entry name" value="HATPase"/>
    <property type="match status" value="1"/>
</dbReference>
<dbReference type="EC" id="2.7.13.3" evidence="3"/>
<dbReference type="InterPro" id="IPR003661">
    <property type="entry name" value="HisK_dim/P_dom"/>
</dbReference>
<evidence type="ECO:0000313" key="10">
    <source>
        <dbReference type="Proteomes" id="UP001059859"/>
    </source>
</evidence>
<protein>
    <recommendedName>
        <fullName evidence="3">histidine kinase</fullName>
        <ecNumber evidence="3">2.7.13.3</ecNumber>
    </recommendedName>
</protein>
<dbReference type="InterPro" id="IPR050736">
    <property type="entry name" value="Sensor_HK_Regulatory"/>
</dbReference>
<dbReference type="GO" id="GO:0016301">
    <property type="term" value="F:kinase activity"/>
    <property type="evidence" value="ECO:0007669"/>
    <property type="project" value="UniProtKB-KW"/>
</dbReference>
<proteinExistence type="predicted"/>
<dbReference type="InterPro" id="IPR004358">
    <property type="entry name" value="Sig_transdc_His_kin-like_C"/>
</dbReference>
<dbReference type="SMART" id="SM00091">
    <property type="entry name" value="PAS"/>
    <property type="match status" value="2"/>
</dbReference>
<dbReference type="Pfam" id="PF02518">
    <property type="entry name" value="HATPase_c"/>
    <property type="match status" value="1"/>
</dbReference>
<evidence type="ECO:0000256" key="3">
    <source>
        <dbReference type="ARBA" id="ARBA00012438"/>
    </source>
</evidence>
<keyword evidence="7" id="KW-0902">Two-component regulatory system</keyword>
<dbReference type="InterPro" id="IPR000014">
    <property type="entry name" value="PAS"/>
</dbReference>
<dbReference type="RefSeq" id="WP_260652298.1">
    <property type="nucleotide sequence ID" value="NZ_CP104275.1"/>
</dbReference>
<dbReference type="Pfam" id="PF00512">
    <property type="entry name" value="HisKA"/>
    <property type="match status" value="1"/>
</dbReference>
<accession>A0ABY5YTP9</accession>
<dbReference type="InterPro" id="IPR036097">
    <property type="entry name" value="HisK_dim/P_sf"/>
</dbReference>
<reference evidence="9" key="1">
    <citation type="submission" date="2022-09" db="EMBL/GenBank/DDBJ databases">
        <title>Novel species in genus Arthrobacter.</title>
        <authorList>
            <person name="Liu Y."/>
        </authorList>
    </citation>
    <scope>NUCLEOTIDE SEQUENCE</scope>
    <source>
        <strain evidence="9">Zg-Y815</strain>
    </source>
</reference>
<feature type="domain" description="Histidine kinase" evidence="8">
    <location>
        <begin position="294"/>
        <end position="508"/>
    </location>
</feature>
<evidence type="ECO:0000259" key="8">
    <source>
        <dbReference type="PROSITE" id="PS50109"/>
    </source>
</evidence>
<gene>
    <name evidence="9" type="ORF">N2K95_15640</name>
</gene>
<dbReference type="InterPro" id="IPR035965">
    <property type="entry name" value="PAS-like_dom_sf"/>
</dbReference>
<dbReference type="Gene3D" id="3.30.565.10">
    <property type="entry name" value="Histidine kinase-like ATPase, C-terminal domain"/>
    <property type="match status" value="1"/>
</dbReference>
<evidence type="ECO:0000256" key="7">
    <source>
        <dbReference type="ARBA" id="ARBA00023012"/>
    </source>
</evidence>
<dbReference type="PANTHER" id="PTHR43711">
    <property type="entry name" value="TWO-COMPONENT HISTIDINE KINASE"/>
    <property type="match status" value="1"/>
</dbReference>
<dbReference type="SUPFAM" id="SSF55785">
    <property type="entry name" value="PYP-like sensor domain (PAS domain)"/>
    <property type="match status" value="2"/>
</dbReference>
<comment type="subcellular location">
    <subcellularLocation>
        <location evidence="2">Cell membrane</location>
    </subcellularLocation>
</comment>
<keyword evidence="4" id="KW-0597">Phosphoprotein</keyword>
<evidence type="ECO:0000256" key="4">
    <source>
        <dbReference type="ARBA" id="ARBA00022553"/>
    </source>
</evidence>
<dbReference type="Proteomes" id="UP001059859">
    <property type="component" value="Chromosome"/>
</dbReference>
<dbReference type="InterPro" id="IPR005467">
    <property type="entry name" value="His_kinase_dom"/>
</dbReference>
<evidence type="ECO:0000256" key="6">
    <source>
        <dbReference type="ARBA" id="ARBA00022777"/>
    </source>
</evidence>
<dbReference type="Gene3D" id="3.30.450.20">
    <property type="entry name" value="PAS domain"/>
    <property type="match status" value="2"/>
</dbReference>
<dbReference type="PRINTS" id="PR00344">
    <property type="entry name" value="BCTRLSENSOR"/>
</dbReference>
<dbReference type="CDD" id="cd00082">
    <property type="entry name" value="HisKA"/>
    <property type="match status" value="1"/>
</dbReference>
<dbReference type="InterPro" id="IPR036890">
    <property type="entry name" value="HATPase_C_sf"/>
</dbReference>
<dbReference type="SUPFAM" id="SSF55874">
    <property type="entry name" value="ATPase domain of HSP90 chaperone/DNA topoisomerase II/histidine kinase"/>
    <property type="match status" value="1"/>
</dbReference>
<keyword evidence="10" id="KW-1185">Reference proteome</keyword>
<sequence length="515" mass="55476">MPMFSRRFPRIGRERTPIPDWPTLFHRSPSGYVLVSGRGVILESNSTFAVWAGRSRSSLAGTAFADLLSSGDLPEYERWGAALPAGSPANLEVDFRGPDNARLPAWISAVRMDSRGSTVDLITVFPAPRDCRDERRLADALQQAEAARGAAELRAQQRESLFKTVLDTVDVGVLVVDDTGREILANARMESSRTLVSSGESLESHTFGGGTWPVYGPDRKTPLPDEQRPIRRAISGESFSEQIVWIGTGRGQMAVSVSARSMRDGENFKGSVLAFSDVTQLVRALAAQGEFVGNVSHELRTPLTSILGYLDMALEQEVQLPDAVETALQTAVRNAERLLQLVTDLLSVATGKDALELRETDLAPVVNAAVDSFGPRARMNGVEFDVEVPADLKATVDGGRIREVLENLVSNAVKYSPEGGKVRVRAWRQDESVLIEVADNGMGMALEEQEQVFTRFFRSGQALTAAIPGAGLGLVIARRIVEEHGGSISFSSTAGQGTVFSVTLPAAAPGTGLQS</sequence>
<dbReference type="CDD" id="cd00130">
    <property type="entry name" value="PAS"/>
    <property type="match status" value="1"/>
</dbReference>
<dbReference type="EMBL" id="CP104275">
    <property type="protein sequence ID" value="UWX97035.1"/>
    <property type="molecule type" value="Genomic_DNA"/>
</dbReference>
<comment type="catalytic activity">
    <reaction evidence="1">
        <text>ATP + protein L-histidine = ADP + protein N-phospho-L-histidine.</text>
        <dbReference type="EC" id="2.7.13.3"/>
    </reaction>
</comment>
<dbReference type="Pfam" id="PF13426">
    <property type="entry name" value="PAS_9"/>
    <property type="match status" value="1"/>
</dbReference>
<dbReference type="InterPro" id="IPR003594">
    <property type="entry name" value="HATPase_dom"/>
</dbReference>
<dbReference type="PANTHER" id="PTHR43711:SF1">
    <property type="entry name" value="HISTIDINE KINASE 1"/>
    <property type="match status" value="1"/>
</dbReference>
<evidence type="ECO:0000313" key="9">
    <source>
        <dbReference type="EMBL" id="UWX97035.1"/>
    </source>
</evidence>
<dbReference type="SMART" id="SM00388">
    <property type="entry name" value="HisKA"/>
    <property type="match status" value="1"/>
</dbReference>
<dbReference type="Gene3D" id="1.10.287.130">
    <property type="match status" value="1"/>
</dbReference>
<dbReference type="SMART" id="SM00387">
    <property type="entry name" value="HATPase_c"/>
    <property type="match status" value="1"/>
</dbReference>
<evidence type="ECO:0000256" key="1">
    <source>
        <dbReference type="ARBA" id="ARBA00000085"/>
    </source>
</evidence>
<dbReference type="PROSITE" id="PS50109">
    <property type="entry name" value="HIS_KIN"/>
    <property type="match status" value="1"/>
</dbReference>
<keyword evidence="5" id="KW-0808">Transferase</keyword>
<organism evidence="9 10">
    <name type="scientific">Arthrobacter zhaoxinii</name>
    <dbReference type="NCBI Taxonomy" id="2964616"/>
    <lineage>
        <taxon>Bacteria</taxon>
        <taxon>Bacillati</taxon>
        <taxon>Actinomycetota</taxon>
        <taxon>Actinomycetes</taxon>
        <taxon>Micrococcales</taxon>
        <taxon>Micrococcaceae</taxon>
        <taxon>Arthrobacter</taxon>
    </lineage>
</organism>
<evidence type="ECO:0000256" key="2">
    <source>
        <dbReference type="ARBA" id="ARBA00004236"/>
    </source>
</evidence>
<dbReference type="SUPFAM" id="SSF47384">
    <property type="entry name" value="Homodimeric domain of signal transducing histidine kinase"/>
    <property type="match status" value="1"/>
</dbReference>
<keyword evidence="6 9" id="KW-0418">Kinase</keyword>
<name>A0ABY5YTP9_9MICC</name>
<evidence type="ECO:0000256" key="5">
    <source>
        <dbReference type="ARBA" id="ARBA00022679"/>
    </source>
</evidence>